<keyword evidence="1" id="KW-0805">Transcription regulation</keyword>
<keyword evidence="3" id="KW-0804">Transcription</keyword>
<dbReference type="PANTHER" id="PTHR44688:SF16">
    <property type="entry name" value="DNA-BINDING TRANSCRIPTIONAL ACTIVATOR DEVR_DOSR"/>
    <property type="match status" value="1"/>
</dbReference>
<dbReference type="Proteomes" id="UP000325289">
    <property type="component" value="Unassembled WGS sequence"/>
</dbReference>
<evidence type="ECO:0000256" key="2">
    <source>
        <dbReference type="ARBA" id="ARBA00023125"/>
    </source>
</evidence>
<evidence type="ECO:0000259" key="4">
    <source>
        <dbReference type="PROSITE" id="PS50043"/>
    </source>
</evidence>
<dbReference type="InterPro" id="IPR005143">
    <property type="entry name" value="TF_LuxR_autoind-bd_dom"/>
</dbReference>
<sequence length="295" mass="33170">MRGDPTGRRVRRAMMPAECHTPEILHDVLARLEATCHSREVWQLIVETGRAVGLPFVDFVSASGLLDWRRTLFLRTSYDADWLMDQYRDPDLRKWSYFRTHACHHLTPILGGLEFIDDHPPVPPGRRAILQEAAARGLRAGFSIPLRQNAPPQAALLTFSGDHGRREMRAIVQAHGWTLHAVALIGHQRYLQHFATEFTERNEITDKQCELLELIGHGLQDKTIADRLGVSVSAVRQRMNALCAKTGLGSRAELAALAMTLGLLPDPINRGDAEEYTDMLVEMDETGIRRTVALM</sequence>
<dbReference type="RefSeq" id="WP_188129577.1">
    <property type="nucleotide sequence ID" value="NZ_FOMS01000001.1"/>
</dbReference>
<proteinExistence type="predicted"/>
<dbReference type="InterPro" id="IPR036693">
    <property type="entry name" value="TF_LuxR_autoind-bd_dom_sf"/>
</dbReference>
<evidence type="ECO:0000256" key="3">
    <source>
        <dbReference type="ARBA" id="ARBA00023163"/>
    </source>
</evidence>
<dbReference type="Pfam" id="PF00196">
    <property type="entry name" value="GerE"/>
    <property type="match status" value="1"/>
</dbReference>
<name>A0A1I1T2I7_9RHOB</name>
<keyword evidence="6" id="KW-1185">Reference proteome</keyword>
<dbReference type="PROSITE" id="PS50043">
    <property type="entry name" value="HTH_LUXR_2"/>
    <property type="match status" value="1"/>
</dbReference>
<dbReference type="InterPro" id="IPR036388">
    <property type="entry name" value="WH-like_DNA-bd_sf"/>
</dbReference>
<dbReference type="Gene3D" id="1.10.10.10">
    <property type="entry name" value="Winged helix-like DNA-binding domain superfamily/Winged helix DNA-binding domain"/>
    <property type="match status" value="1"/>
</dbReference>
<dbReference type="Gene3D" id="3.30.450.80">
    <property type="entry name" value="Transcription factor LuxR-like, autoinducer-binding domain"/>
    <property type="match status" value="1"/>
</dbReference>
<dbReference type="EMBL" id="FOMS01000001">
    <property type="protein sequence ID" value="SFD52904.1"/>
    <property type="molecule type" value="Genomic_DNA"/>
</dbReference>
<evidence type="ECO:0000256" key="1">
    <source>
        <dbReference type="ARBA" id="ARBA00023015"/>
    </source>
</evidence>
<dbReference type="AlphaFoldDB" id="A0A1I1T2I7"/>
<dbReference type="Pfam" id="PF03472">
    <property type="entry name" value="Autoind_bind"/>
    <property type="match status" value="1"/>
</dbReference>
<reference evidence="5 6" key="1">
    <citation type="submission" date="2016-10" db="EMBL/GenBank/DDBJ databases">
        <authorList>
            <person name="Varghese N."/>
            <person name="Submissions S."/>
        </authorList>
    </citation>
    <scope>NUCLEOTIDE SEQUENCE [LARGE SCALE GENOMIC DNA]</scope>
    <source>
        <strain evidence="6">YIM D21,KCTC 23444,ACCC 10710</strain>
    </source>
</reference>
<dbReference type="SMART" id="SM00421">
    <property type="entry name" value="HTH_LUXR"/>
    <property type="match status" value="1"/>
</dbReference>
<feature type="domain" description="HTH luxR-type" evidence="4">
    <location>
        <begin position="197"/>
        <end position="262"/>
    </location>
</feature>
<dbReference type="GO" id="GO:0003677">
    <property type="term" value="F:DNA binding"/>
    <property type="evidence" value="ECO:0007669"/>
    <property type="project" value="UniProtKB-KW"/>
</dbReference>
<gene>
    <name evidence="5" type="ORF">SAMN04515678_101452</name>
</gene>
<dbReference type="GO" id="GO:0006355">
    <property type="term" value="P:regulation of DNA-templated transcription"/>
    <property type="evidence" value="ECO:0007669"/>
    <property type="project" value="InterPro"/>
</dbReference>
<dbReference type="SUPFAM" id="SSF75516">
    <property type="entry name" value="Pheromone-binding domain of LuxR-like quorum-sensing transcription factors"/>
    <property type="match status" value="1"/>
</dbReference>
<protein>
    <submittedName>
        <fullName evidence="5">Regulatory protein, luxR family</fullName>
    </submittedName>
</protein>
<dbReference type="InterPro" id="IPR016032">
    <property type="entry name" value="Sig_transdc_resp-reg_C-effctor"/>
</dbReference>
<keyword evidence="2" id="KW-0238">DNA-binding</keyword>
<accession>A0A1I1T2I7</accession>
<dbReference type="InterPro" id="IPR000792">
    <property type="entry name" value="Tscrpt_reg_LuxR_C"/>
</dbReference>
<organism evidence="5 6">
    <name type="scientific">Roseivivax sediminis</name>
    <dbReference type="NCBI Taxonomy" id="936889"/>
    <lineage>
        <taxon>Bacteria</taxon>
        <taxon>Pseudomonadati</taxon>
        <taxon>Pseudomonadota</taxon>
        <taxon>Alphaproteobacteria</taxon>
        <taxon>Rhodobacterales</taxon>
        <taxon>Roseobacteraceae</taxon>
        <taxon>Roseivivax</taxon>
    </lineage>
</organism>
<evidence type="ECO:0000313" key="5">
    <source>
        <dbReference type="EMBL" id="SFD52904.1"/>
    </source>
</evidence>
<evidence type="ECO:0000313" key="6">
    <source>
        <dbReference type="Proteomes" id="UP000325289"/>
    </source>
</evidence>
<dbReference type="SUPFAM" id="SSF46894">
    <property type="entry name" value="C-terminal effector domain of the bipartite response regulators"/>
    <property type="match status" value="1"/>
</dbReference>
<dbReference type="PANTHER" id="PTHR44688">
    <property type="entry name" value="DNA-BINDING TRANSCRIPTIONAL ACTIVATOR DEVR_DOSR"/>
    <property type="match status" value="1"/>
</dbReference>